<evidence type="ECO:0000313" key="2">
    <source>
        <dbReference type="Proteomes" id="UP000014127"/>
    </source>
</evidence>
<gene>
    <name evidence="1" type="ORF">OMK_00237</name>
</gene>
<organism evidence="1 2">
    <name type="scientific">Enterococcus dispar ATCC 51266</name>
    <dbReference type="NCBI Taxonomy" id="1139219"/>
    <lineage>
        <taxon>Bacteria</taxon>
        <taxon>Bacillati</taxon>
        <taxon>Bacillota</taxon>
        <taxon>Bacilli</taxon>
        <taxon>Lactobacillales</taxon>
        <taxon>Enterococcaceae</taxon>
        <taxon>Enterococcus</taxon>
    </lineage>
</organism>
<name>S1N9C2_9ENTE</name>
<proteinExistence type="predicted"/>
<protein>
    <submittedName>
        <fullName evidence="1">Uncharacterized protein</fullName>
    </submittedName>
</protein>
<dbReference type="HOGENOM" id="CLU_3215723_0_0_9"/>
<dbReference type="PATRIC" id="fig|1139219.3.peg.231"/>
<dbReference type="EMBL" id="AHYR01000002">
    <property type="protein sequence ID" value="EOT43681.1"/>
    <property type="molecule type" value="Genomic_DNA"/>
</dbReference>
<accession>S1N9C2</accession>
<sequence>MQEIEVVDISKKGRKEKLAIVVPDELIKTVTKRIPNKAGLKLSI</sequence>
<dbReference type="AlphaFoldDB" id="S1N9C2"/>
<dbReference type="STRING" id="44009.RV01_GL001551"/>
<dbReference type="RefSeq" id="WP_016171464.1">
    <property type="nucleotide sequence ID" value="NZ_ASWK01000001.1"/>
</dbReference>
<comment type="caution">
    <text evidence="1">The sequence shown here is derived from an EMBL/GenBank/DDBJ whole genome shotgun (WGS) entry which is preliminary data.</text>
</comment>
<reference evidence="1 2" key="1">
    <citation type="submission" date="2013-03" db="EMBL/GenBank/DDBJ databases">
        <title>The Genome Sequence of Enterococcus dispar ATCC_51266 (Illumina only assembly).</title>
        <authorList>
            <consortium name="The Broad Institute Genomics Platform"/>
            <consortium name="The Broad Institute Genome Sequencing Center for Infectious Disease"/>
            <person name="Earl A."/>
            <person name="Russ C."/>
            <person name="Gilmore M."/>
            <person name="Surin D."/>
            <person name="Walker B."/>
            <person name="Young S."/>
            <person name="Zeng Q."/>
            <person name="Gargeya S."/>
            <person name="Fitzgerald M."/>
            <person name="Haas B."/>
            <person name="Abouelleil A."/>
            <person name="Allen A.W."/>
            <person name="Alvarado L."/>
            <person name="Arachchi H.M."/>
            <person name="Berlin A.M."/>
            <person name="Chapman S.B."/>
            <person name="Gainer-Dewar J."/>
            <person name="Goldberg J."/>
            <person name="Griggs A."/>
            <person name="Gujja S."/>
            <person name="Hansen M."/>
            <person name="Howarth C."/>
            <person name="Imamovic A."/>
            <person name="Ireland A."/>
            <person name="Larimer J."/>
            <person name="McCowan C."/>
            <person name="Murphy C."/>
            <person name="Pearson M."/>
            <person name="Poon T.W."/>
            <person name="Priest M."/>
            <person name="Roberts A."/>
            <person name="Saif S."/>
            <person name="Shea T."/>
            <person name="Sisk P."/>
            <person name="Sykes S."/>
            <person name="Wortman J."/>
            <person name="Nusbaum C."/>
            <person name="Birren B."/>
        </authorList>
    </citation>
    <scope>NUCLEOTIDE SEQUENCE [LARGE SCALE GENOMIC DNA]</scope>
    <source>
        <strain evidence="1 2">ATCC 51266</strain>
    </source>
</reference>
<dbReference type="Proteomes" id="UP000014127">
    <property type="component" value="Unassembled WGS sequence"/>
</dbReference>
<keyword evidence="2" id="KW-1185">Reference proteome</keyword>
<evidence type="ECO:0000313" key="1">
    <source>
        <dbReference type="EMBL" id="EOT43681.1"/>
    </source>
</evidence>